<keyword evidence="2" id="KW-1185">Reference proteome</keyword>
<comment type="caution">
    <text evidence="1">The sequence shown here is derived from an EMBL/GenBank/DDBJ whole genome shotgun (WGS) entry which is preliminary data.</text>
</comment>
<accession>A0ACC0QZG3</accession>
<dbReference type="EMBL" id="CM046506">
    <property type="protein sequence ID" value="KAI8670514.1"/>
    <property type="molecule type" value="Genomic_DNA"/>
</dbReference>
<sequence length="276" mass="31250">METYPTYAATHGPSAPDHLAGEMAMGANTNPHLSWERWWPADALALPVSFEGFDAMQSYCPQDDVQSSDFSPNQSIGFSPDWPSFSNTQDYPLPPSISASPCPEQSSTTSESRRGSVSTQSEKRKRKRSTKERVTAKSTGHGSGRKTKPQPTDQERPQESQSRKVQLTETEYGPCPQQATDGYSKRVQERNRVASNKFRVKKREDARRLKADEKDMERINRDLSSCVANLTFEVYQLKIRLLQHTDCDCSLIQTYIANEANRYIKDLDDENHPSHE</sequence>
<reference evidence="1" key="1">
    <citation type="submission" date="2022-06" db="EMBL/GenBank/DDBJ databases">
        <title>Fusarium solani species complex genomes reveal bases of compartmentalisation and animal pathogenesis.</title>
        <authorList>
            <person name="Tsai I.J."/>
        </authorList>
    </citation>
    <scope>NUCLEOTIDE SEQUENCE</scope>
    <source>
        <strain evidence="1">Fu6.1</strain>
    </source>
</reference>
<dbReference type="Proteomes" id="UP001065298">
    <property type="component" value="Chromosome 4"/>
</dbReference>
<evidence type="ECO:0000313" key="1">
    <source>
        <dbReference type="EMBL" id="KAI8670514.1"/>
    </source>
</evidence>
<evidence type="ECO:0000313" key="2">
    <source>
        <dbReference type="Proteomes" id="UP001065298"/>
    </source>
</evidence>
<gene>
    <name evidence="1" type="ORF">NCS57_00523000</name>
</gene>
<organism evidence="1 2">
    <name type="scientific">Fusarium keratoplasticum</name>
    <dbReference type="NCBI Taxonomy" id="1328300"/>
    <lineage>
        <taxon>Eukaryota</taxon>
        <taxon>Fungi</taxon>
        <taxon>Dikarya</taxon>
        <taxon>Ascomycota</taxon>
        <taxon>Pezizomycotina</taxon>
        <taxon>Sordariomycetes</taxon>
        <taxon>Hypocreomycetidae</taxon>
        <taxon>Hypocreales</taxon>
        <taxon>Nectriaceae</taxon>
        <taxon>Fusarium</taxon>
        <taxon>Fusarium solani species complex</taxon>
    </lineage>
</organism>
<name>A0ACC0QZG3_9HYPO</name>
<protein>
    <submittedName>
        <fullName evidence="1">BZIP domain-containing protein</fullName>
    </submittedName>
</protein>
<proteinExistence type="predicted"/>